<dbReference type="GO" id="GO:0004180">
    <property type="term" value="F:carboxypeptidase activity"/>
    <property type="evidence" value="ECO:0007669"/>
    <property type="project" value="UniProtKB-KW"/>
</dbReference>
<dbReference type="EMBL" id="JASCRY010000003">
    <property type="protein sequence ID" value="MDI5950378.1"/>
    <property type="molecule type" value="Genomic_DNA"/>
</dbReference>
<dbReference type="AlphaFoldDB" id="A0AAW6TRX0"/>
<dbReference type="InterPro" id="IPR008969">
    <property type="entry name" value="CarboxyPept-like_regulatory"/>
</dbReference>
<name>A0AAW6TRX0_9FLAO</name>
<sequence length="271" mass="30996">MSKLFFIPIFMFFSSFIYSQSINGRIVDSLNVPIQYTNIGIKGQDIGTVSDENGYFSLILPNLNQDSKIIISNISYKVKEYSIKDFISLINTKKQIILEENYQQLEEVVITSKKLKKDNKGNRTKSSLIAAGFKNNSLGSEVGIKIRIKDKPTHIDSFNFFITSCKYDTLFFRLNIYSLKDDMPYENLLSENIYFSTDIKKGKVSIDLTKYNIVVDQDVVITIEYVKELGEGGLNFSGSLIGNKIYHRQTSFSEWKKTSTVSLGFNVDVRY</sequence>
<accession>A0AAW6TRX0</accession>
<keyword evidence="1" id="KW-0645">Protease</keyword>
<keyword evidence="1" id="KW-0378">Hydrolase</keyword>
<organism evidence="1 2">
    <name type="scientific">Flavobacterium yafengii</name>
    <dbReference type="NCBI Taxonomy" id="3041253"/>
    <lineage>
        <taxon>Bacteria</taxon>
        <taxon>Pseudomonadati</taxon>
        <taxon>Bacteroidota</taxon>
        <taxon>Flavobacteriia</taxon>
        <taxon>Flavobacteriales</taxon>
        <taxon>Flavobacteriaceae</taxon>
        <taxon>Flavobacterium</taxon>
    </lineage>
</organism>
<evidence type="ECO:0000313" key="2">
    <source>
        <dbReference type="Proteomes" id="UP001228643"/>
    </source>
</evidence>
<gene>
    <name evidence="1" type="ORF">QLS97_12040</name>
</gene>
<comment type="caution">
    <text evidence="1">The sequence shown here is derived from an EMBL/GenBank/DDBJ whole genome shotgun (WGS) entry which is preliminary data.</text>
</comment>
<dbReference type="Proteomes" id="UP001228643">
    <property type="component" value="Unassembled WGS sequence"/>
</dbReference>
<dbReference type="SUPFAM" id="SSF49464">
    <property type="entry name" value="Carboxypeptidase regulatory domain-like"/>
    <property type="match status" value="1"/>
</dbReference>
<reference evidence="1 2" key="1">
    <citation type="submission" date="2023-04" db="EMBL/GenBank/DDBJ databases">
        <title>Two novel species of Flavobacterium.</title>
        <authorList>
            <person name="Liu Q."/>
            <person name="Xin Y.-H."/>
        </authorList>
    </citation>
    <scope>NUCLEOTIDE SEQUENCE [LARGE SCALE GENOMIC DNA]</scope>
    <source>
        <strain evidence="1 2">LB2P87</strain>
    </source>
</reference>
<dbReference type="RefSeq" id="WP_282716956.1">
    <property type="nucleotide sequence ID" value="NZ_JASCRX010000005.1"/>
</dbReference>
<keyword evidence="1" id="KW-0121">Carboxypeptidase</keyword>
<evidence type="ECO:0000313" key="1">
    <source>
        <dbReference type="EMBL" id="MDI5950378.1"/>
    </source>
</evidence>
<protein>
    <submittedName>
        <fullName evidence="1">Carboxypeptidase-like regulatory domain-containing protein</fullName>
    </submittedName>
</protein>
<proteinExistence type="predicted"/>
<dbReference type="Pfam" id="PF13715">
    <property type="entry name" value="CarbopepD_reg_2"/>
    <property type="match status" value="1"/>
</dbReference>
<keyword evidence="2" id="KW-1185">Reference proteome</keyword>